<dbReference type="Gene3D" id="3.90.550.50">
    <property type="match status" value="1"/>
</dbReference>
<protein>
    <recommendedName>
        <fullName evidence="4">N-acetylgalactosaminide beta-1,3-galactosyltransferase</fullName>
        <ecNumber evidence="4">2.4.1.122</ecNumber>
    </recommendedName>
</protein>
<evidence type="ECO:0000259" key="13">
    <source>
        <dbReference type="Pfam" id="PF02434"/>
    </source>
</evidence>
<evidence type="ECO:0000256" key="2">
    <source>
        <dbReference type="ARBA" id="ARBA00004922"/>
    </source>
</evidence>
<keyword evidence="8" id="KW-0547">Nucleotide-binding</keyword>
<dbReference type="VEuPathDB" id="FungiDB:MYCFIDRAFT_153261"/>
<reference evidence="14 15" key="1">
    <citation type="journal article" date="2012" name="PLoS Pathog.">
        <title>Diverse lifestyles and strategies of plant pathogenesis encoded in the genomes of eighteen Dothideomycetes fungi.</title>
        <authorList>
            <person name="Ohm R.A."/>
            <person name="Feau N."/>
            <person name="Henrissat B."/>
            <person name="Schoch C.L."/>
            <person name="Horwitz B.A."/>
            <person name="Barry K.W."/>
            <person name="Condon B.J."/>
            <person name="Copeland A.C."/>
            <person name="Dhillon B."/>
            <person name="Glaser F."/>
            <person name="Hesse C.N."/>
            <person name="Kosti I."/>
            <person name="LaButti K."/>
            <person name="Lindquist E.A."/>
            <person name="Lucas S."/>
            <person name="Salamov A.A."/>
            <person name="Bradshaw R.E."/>
            <person name="Ciuffetti L."/>
            <person name="Hamelin R.C."/>
            <person name="Kema G.H.J."/>
            <person name="Lawrence C."/>
            <person name="Scott J.A."/>
            <person name="Spatafora J.W."/>
            <person name="Turgeon B.G."/>
            <person name="de Wit P.J.G.M."/>
            <person name="Zhong S."/>
            <person name="Goodwin S.B."/>
            <person name="Grigoriev I.V."/>
        </authorList>
    </citation>
    <scope>NUCLEOTIDE SEQUENCE [LARGE SCALE GENOMIC DNA]</scope>
    <source>
        <strain evidence="14 15">CIRAD86</strain>
    </source>
</reference>
<evidence type="ECO:0000256" key="4">
    <source>
        <dbReference type="ARBA" id="ARBA00012557"/>
    </source>
</evidence>
<evidence type="ECO:0000256" key="1">
    <source>
        <dbReference type="ARBA" id="ARBA00004606"/>
    </source>
</evidence>
<evidence type="ECO:0000313" key="14">
    <source>
        <dbReference type="EMBL" id="EME85197.1"/>
    </source>
</evidence>
<feature type="transmembrane region" description="Helical" evidence="12">
    <location>
        <begin position="12"/>
        <end position="31"/>
    </location>
</feature>
<keyword evidence="9" id="KW-0735">Signal-anchor</keyword>
<dbReference type="GO" id="GO:0016263">
    <property type="term" value="F:glycoprotein-N-acetylgalactosamine 3-beta-galactosyltransferase activity"/>
    <property type="evidence" value="ECO:0007669"/>
    <property type="project" value="UniProtKB-EC"/>
</dbReference>
<dbReference type="Pfam" id="PF02434">
    <property type="entry name" value="Fringe"/>
    <property type="match status" value="1"/>
</dbReference>
<dbReference type="GO" id="GO:0000166">
    <property type="term" value="F:nucleotide binding"/>
    <property type="evidence" value="ECO:0007669"/>
    <property type="project" value="UniProtKB-KW"/>
</dbReference>
<dbReference type="RefSeq" id="XP_007925649.1">
    <property type="nucleotide sequence ID" value="XM_007927458.1"/>
</dbReference>
<evidence type="ECO:0000256" key="9">
    <source>
        <dbReference type="ARBA" id="ARBA00022968"/>
    </source>
</evidence>
<organism evidence="14 15">
    <name type="scientific">Pseudocercospora fijiensis (strain CIRAD86)</name>
    <name type="common">Black leaf streak disease fungus</name>
    <name type="synonym">Mycosphaerella fijiensis</name>
    <dbReference type="NCBI Taxonomy" id="383855"/>
    <lineage>
        <taxon>Eukaryota</taxon>
        <taxon>Fungi</taxon>
        <taxon>Dikarya</taxon>
        <taxon>Ascomycota</taxon>
        <taxon>Pezizomycotina</taxon>
        <taxon>Dothideomycetes</taxon>
        <taxon>Dothideomycetidae</taxon>
        <taxon>Mycosphaerellales</taxon>
        <taxon>Mycosphaerellaceae</taxon>
        <taxon>Pseudocercospora</taxon>
    </lineage>
</organism>
<sequence>METRLFSRKVSLGWVFFLVAATVLTTVLYLGDWSQRRDNWSIGGPGAVAEEAIHLPDDSECVHLPGAEEVFVTLRTGATEAYEKLPIHLMTTLQCIPNYIVMSDVETKVAHTPVYDALTRVTAESQDQFEDFDLYRDIQRWTQEGQDVRKFSSDAAWNLDKWKFMPMVHHAFESAPERTQWFVFIEADTSLSWVNLLHWLQGQDPREALYFGAPAPYIPVKDFYFAHGGSGVVISRPALERLEHARAREEGGSKAYDRRWEKATQETCCGDVIVGQALEEVGVKVTSTRPMFHGENPRTMVWDQENWCVPAITWHHVNAMEVDRLWRFERDWIKEKGGAQPYFFHDIFQALVEPFVAADKRWWNNMSPKSSGTGYDAHSPHFDQLEPSEQEAARSKEGCAALCKRRAREECVQWKWMEGKCHLSPTFVFGSPDELENEHWESGWLLDRFRSELKSCR</sequence>
<name>M3B7A3_PSEFD</name>
<dbReference type="InterPro" id="IPR026050">
    <property type="entry name" value="C1GALT1/C1GALT1_chp1"/>
</dbReference>
<dbReference type="GeneID" id="19331687"/>
<dbReference type="EMBL" id="KB446557">
    <property type="protein sequence ID" value="EME85197.1"/>
    <property type="molecule type" value="Genomic_DNA"/>
</dbReference>
<keyword evidence="15" id="KW-1185">Reference proteome</keyword>
<keyword evidence="10 12" id="KW-1133">Transmembrane helix</keyword>
<dbReference type="eggNOG" id="KOG2246">
    <property type="taxonomic scope" value="Eukaryota"/>
</dbReference>
<comment type="subcellular location">
    <subcellularLocation>
        <location evidence="1">Membrane</location>
        <topology evidence="1">Single-pass type II membrane protein</topology>
    </subcellularLocation>
</comment>
<comment type="pathway">
    <text evidence="2">Protein modification; protein glycosylation.</text>
</comment>
<evidence type="ECO:0000256" key="6">
    <source>
        <dbReference type="ARBA" id="ARBA00022679"/>
    </source>
</evidence>
<dbReference type="EC" id="2.4.1.122" evidence="4"/>
<evidence type="ECO:0000256" key="5">
    <source>
        <dbReference type="ARBA" id="ARBA00022676"/>
    </source>
</evidence>
<dbReference type="InterPro" id="IPR003378">
    <property type="entry name" value="Fringe-like_glycosylTrfase"/>
</dbReference>
<dbReference type="HOGENOM" id="CLU_022549_3_1_1"/>
<comment type="similarity">
    <text evidence="3">Belongs to the glycosyltransferase 31 family. Beta3-Gal-T subfamily.</text>
</comment>
<dbReference type="KEGG" id="pfj:MYCFIDRAFT_153261"/>
<keyword evidence="6" id="KW-0808">Transferase</keyword>
<evidence type="ECO:0000256" key="12">
    <source>
        <dbReference type="SAM" id="Phobius"/>
    </source>
</evidence>
<evidence type="ECO:0000313" key="15">
    <source>
        <dbReference type="Proteomes" id="UP000016932"/>
    </source>
</evidence>
<dbReference type="PANTHER" id="PTHR23033:SF47">
    <property type="entry name" value="APPLE DOMAIN-CONTAINING PROTEIN-RELATED"/>
    <property type="match status" value="1"/>
</dbReference>
<evidence type="ECO:0000256" key="10">
    <source>
        <dbReference type="ARBA" id="ARBA00022989"/>
    </source>
</evidence>
<feature type="domain" description="Fringe-like glycosyltransferase" evidence="13">
    <location>
        <begin position="177"/>
        <end position="298"/>
    </location>
</feature>
<dbReference type="PANTHER" id="PTHR23033">
    <property type="entry name" value="BETA1,3-GALACTOSYLTRANSFERASE"/>
    <property type="match status" value="1"/>
</dbReference>
<dbReference type="AlphaFoldDB" id="M3B7A3"/>
<evidence type="ECO:0000256" key="11">
    <source>
        <dbReference type="ARBA" id="ARBA00023136"/>
    </source>
</evidence>
<evidence type="ECO:0000256" key="3">
    <source>
        <dbReference type="ARBA" id="ARBA00006462"/>
    </source>
</evidence>
<dbReference type="OrthoDB" id="3636068at2759"/>
<dbReference type="GO" id="GO:0016020">
    <property type="term" value="C:membrane"/>
    <property type="evidence" value="ECO:0007669"/>
    <property type="project" value="UniProtKB-SubCell"/>
</dbReference>
<proteinExistence type="inferred from homology"/>
<evidence type="ECO:0000256" key="7">
    <source>
        <dbReference type="ARBA" id="ARBA00022692"/>
    </source>
</evidence>
<keyword evidence="7 12" id="KW-0812">Transmembrane</keyword>
<dbReference type="Proteomes" id="UP000016932">
    <property type="component" value="Unassembled WGS sequence"/>
</dbReference>
<keyword evidence="5" id="KW-0328">Glycosyltransferase</keyword>
<accession>M3B7A3</accession>
<keyword evidence="11 12" id="KW-0472">Membrane</keyword>
<evidence type="ECO:0000256" key="8">
    <source>
        <dbReference type="ARBA" id="ARBA00022741"/>
    </source>
</evidence>
<gene>
    <name evidence="14" type="ORF">MYCFIDRAFT_153261</name>
</gene>